<reference evidence="4 5" key="1">
    <citation type="journal article" date="2021" name="Microbiol. Spectr.">
        <title>A Single Bacterium Capable of Oxidation and Reduction of Iron at Circumneutral pH.</title>
        <authorList>
            <person name="Kato S."/>
            <person name="Ohkuma M."/>
        </authorList>
    </citation>
    <scope>NUCLEOTIDE SEQUENCE [LARGE SCALE GENOMIC DNA]</scope>
    <source>
        <strain evidence="4 5">MIZ03</strain>
    </source>
</reference>
<feature type="domain" description="GGDEF" evidence="3">
    <location>
        <begin position="196"/>
        <end position="325"/>
    </location>
</feature>
<dbReference type="Gene3D" id="3.30.70.270">
    <property type="match status" value="1"/>
</dbReference>
<dbReference type="NCBIfam" id="TIGR00254">
    <property type="entry name" value="GGDEF"/>
    <property type="match status" value="1"/>
</dbReference>
<dbReference type="InterPro" id="IPR050469">
    <property type="entry name" value="Diguanylate_Cyclase"/>
</dbReference>
<sequence length="345" mass="38745">MNALLTGLASMSGLHDRRAMDFALAKLMLATQLWSFSSVKLLRAVGPLNNQHWLTLAHISRDRAETQYDQVWLDISALPALSAHPQREAAIVTESVIRSGTGPCLSVFPIDTQATVCSVLEVVSEAAISSQTEKLVDCVLRLYENLQSLLDYGEKDALTELLNRKTFDTAFWRAAQAQEAKDTPDHPERRNPEAEASYWLAVIDIDHFKHVNDHFGHLIGDEVLLLLARQMRTSFRFHDQLYRFGGEEFVVLMRCGDHANAQSALERFRLQIAGHDFPQVKHITISIGFTPLNINDTPSGAFDRADKAVYYAKEHGRNQVCSYSELVQSGALEAQLDETNEVDFF</sequence>
<evidence type="ECO:0000313" key="4">
    <source>
        <dbReference type="EMBL" id="BCO28946.1"/>
    </source>
</evidence>
<organism evidence="4 5">
    <name type="scientific">Rhodoferax lithotrophicus</name>
    <dbReference type="NCBI Taxonomy" id="2798804"/>
    <lineage>
        <taxon>Bacteria</taxon>
        <taxon>Pseudomonadati</taxon>
        <taxon>Pseudomonadota</taxon>
        <taxon>Betaproteobacteria</taxon>
        <taxon>Burkholderiales</taxon>
        <taxon>Comamonadaceae</taxon>
        <taxon>Rhodoferax</taxon>
    </lineage>
</organism>
<name>A0ABM7MRG4_9BURK</name>
<dbReference type="InterPro" id="IPR029787">
    <property type="entry name" value="Nucleotide_cyclase"/>
</dbReference>
<dbReference type="InterPro" id="IPR000160">
    <property type="entry name" value="GGDEF_dom"/>
</dbReference>
<gene>
    <name evidence="4" type="ORF">MIZ03_3856</name>
</gene>
<dbReference type="EMBL" id="AP024238">
    <property type="protein sequence ID" value="BCO28946.1"/>
    <property type="molecule type" value="Genomic_DNA"/>
</dbReference>
<dbReference type="CDD" id="cd01949">
    <property type="entry name" value="GGDEF"/>
    <property type="match status" value="1"/>
</dbReference>
<evidence type="ECO:0000259" key="3">
    <source>
        <dbReference type="PROSITE" id="PS50887"/>
    </source>
</evidence>
<evidence type="ECO:0000256" key="2">
    <source>
        <dbReference type="ARBA" id="ARBA00034247"/>
    </source>
</evidence>
<dbReference type="InterPro" id="IPR043128">
    <property type="entry name" value="Rev_trsase/Diguanyl_cyclase"/>
</dbReference>
<keyword evidence="5" id="KW-1185">Reference proteome</keyword>
<dbReference type="RefSeq" id="WP_223904849.1">
    <property type="nucleotide sequence ID" value="NZ_AP024238.1"/>
</dbReference>
<evidence type="ECO:0000256" key="1">
    <source>
        <dbReference type="ARBA" id="ARBA00012528"/>
    </source>
</evidence>
<dbReference type="Pfam" id="PF00990">
    <property type="entry name" value="GGDEF"/>
    <property type="match status" value="1"/>
</dbReference>
<dbReference type="PROSITE" id="PS50887">
    <property type="entry name" value="GGDEF"/>
    <property type="match status" value="1"/>
</dbReference>
<dbReference type="SMART" id="SM00267">
    <property type="entry name" value="GGDEF"/>
    <property type="match status" value="1"/>
</dbReference>
<dbReference type="EC" id="2.7.7.65" evidence="1"/>
<dbReference type="PANTHER" id="PTHR45138">
    <property type="entry name" value="REGULATORY COMPONENTS OF SENSORY TRANSDUCTION SYSTEM"/>
    <property type="match status" value="1"/>
</dbReference>
<dbReference type="PANTHER" id="PTHR45138:SF9">
    <property type="entry name" value="DIGUANYLATE CYCLASE DGCM-RELATED"/>
    <property type="match status" value="1"/>
</dbReference>
<protein>
    <recommendedName>
        <fullName evidence="1">diguanylate cyclase</fullName>
        <ecNumber evidence="1">2.7.7.65</ecNumber>
    </recommendedName>
</protein>
<evidence type="ECO:0000313" key="5">
    <source>
        <dbReference type="Proteomes" id="UP000824366"/>
    </source>
</evidence>
<comment type="catalytic activity">
    <reaction evidence="2">
        <text>2 GTP = 3',3'-c-di-GMP + 2 diphosphate</text>
        <dbReference type="Rhea" id="RHEA:24898"/>
        <dbReference type="ChEBI" id="CHEBI:33019"/>
        <dbReference type="ChEBI" id="CHEBI:37565"/>
        <dbReference type="ChEBI" id="CHEBI:58805"/>
        <dbReference type="EC" id="2.7.7.65"/>
    </reaction>
</comment>
<dbReference type="SUPFAM" id="SSF55073">
    <property type="entry name" value="Nucleotide cyclase"/>
    <property type="match status" value="1"/>
</dbReference>
<dbReference type="Proteomes" id="UP000824366">
    <property type="component" value="Chromosome"/>
</dbReference>
<proteinExistence type="predicted"/>
<accession>A0ABM7MRG4</accession>